<organism evidence="1 2">
    <name type="scientific">Erythranthe guttata</name>
    <name type="common">Yellow monkey flower</name>
    <name type="synonym">Mimulus guttatus</name>
    <dbReference type="NCBI Taxonomy" id="4155"/>
    <lineage>
        <taxon>Eukaryota</taxon>
        <taxon>Viridiplantae</taxon>
        <taxon>Streptophyta</taxon>
        <taxon>Embryophyta</taxon>
        <taxon>Tracheophyta</taxon>
        <taxon>Spermatophyta</taxon>
        <taxon>Magnoliopsida</taxon>
        <taxon>eudicotyledons</taxon>
        <taxon>Gunneridae</taxon>
        <taxon>Pentapetalae</taxon>
        <taxon>asterids</taxon>
        <taxon>lamiids</taxon>
        <taxon>Lamiales</taxon>
        <taxon>Phrymaceae</taxon>
        <taxon>Erythranthe</taxon>
    </lineage>
</organism>
<protein>
    <submittedName>
        <fullName evidence="1">Uncharacterized protein</fullName>
    </submittedName>
</protein>
<reference evidence="1 2" key="1">
    <citation type="journal article" date="2013" name="Proc. Natl. Acad. Sci. U.S.A.">
        <title>Fine-scale variation in meiotic recombination in Mimulus inferred from population shotgun sequencing.</title>
        <authorList>
            <person name="Hellsten U."/>
            <person name="Wright K.M."/>
            <person name="Jenkins J."/>
            <person name="Shu S."/>
            <person name="Yuan Y."/>
            <person name="Wessler S.R."/>
            <person name="Schmutz J."/>
            <person name="Willis J.H."/>
            <person name="Rokhsar D.S."/>
        </authorList>
    </citation>
    <scope>NUCLEOTIDE SEQUENCE [LARGE SCALE GENOMIC DNA]</scope>
    <source>
        <strain evidence="2">cv. DUN x IM62</strain>
    </source>
</reference>
<gene>
    <name evidence="1" type="ORF">MIMGU_mgv1a016959mg</name>
</gene>
<keyword evidence="2" id="KW-1185">Reference proteome</keyword>
<dbReference type="AlphaFoldDB" id="A0A022PSL7"/>
<proteinExistence type="predicted"/>
<evidence type="ECO:0000313" key="1">
    <source>
        <dbReference type="EMBL" id="EYU18776.1"/>
    </source>
</evidence>
<evidence type="ECO:0000313" key="2">
    <source>
        <dbReference type="Proteomes" id="UP000030748"/>
    </source>
</evidence>
<sequence length="99" mass="11261">MEEHEEFPHHIPNTCHNSHTLSLSISFHRYFTSLHSVLSLNCTKMAQFFWAERRLAMAFSESTTLSGGGLEFVATRQAQSYFGGWIYLSCQDGSNLIIT</sequence>
<name>A0A022PSL7_ERYGU</name>
<dbReference type="Proteomes" id="UP000030748">
    <property type="component" value="Unassembled WGS sequence"/>
</dbReference>
<dbReference type="EMBL" id="KI632319">
    <property type="protein sequence ID" value="EYU18776.1"/>
    <property type="molecule type" value="Genomic_DNA"/>
</dbReference>
<accession>A0A022PSL7</accession>